<dbReference type="PANTHER" id="PTHR31569">
    <property type="entry name" value="SWIM-TYPE DOMAIN-CONTAINING PROTEIN"/>
    <property type="match status" value="1"/>
</dbReference>
<evidence type="ECO:0000256" key="1">
    <source>
        <dbReference type="SAM" id="MobiDB-lite"/>
    </source>
</evidence>
<accession>A0A8S9U323</accession>
<feature type="compositionally biased region" description="Low complexity" evidence="1">
    <location>
        <begin position="85"/>
        <end position="96"/>
    </location>
</feature>
<name>A0A8S9U323_PHYIN</name>
<dbReference type="InterPro" id="IPR052579">
    <property type="entry name" value="Zinc_finger_SWIM"/>
</dbReference>
<dbReference type="GO" id="GO:0003677">
    <property type="term" value="F:DNA binding"/>
    <property type="evidence" value="ECO:0007669"/>
    <property type="project" value="UniProtKB-KW"/>
</dbReference>
<feature type="region of interest" description="Disordered" evidence="1">
    <location>
        <begin position="194"/>
        <end position="213"/>
    </location>
</feature>
<feature type="region of interest" description="Disordered" evidence="1">
    <location>
        <begin position="1"/>
        <end position="120"/>
    </location>
</feature>
<protein>
    <submittedName>
        <fullName evidence="3">FAR1 DNA-binding domain</fullName>
    </submittedName>
</protein>
<evidence type="ECO:0000259" key="2">
    <source>
        <dbReference type="Pfam" id="PF03101"/>
    </source>
</evidence>
<feature type="compositionally biased region" description="Low complexity" evidence="1">
    <location>
        <begin position="14"/>
        <end position="36"/>
    </location>
</feature>
<sequence>MSRRRHAGVLAEVAHSSEGGEDASSASESSGYVSSSREQTEERGDSDFQSPLPATFRKSKKRKKSSSQPRHQKSTRQKKRRSRRLSSPPRHSSSSDSDAESDSSSEDQHEPTPMRLSPLENTIRVPELDVKLFADWEDLERYLGSYSRRTHQLYSVRTATPVQVRNERIKKSRNPIKPIPVTFSFYNKTYVCTHHGRPRRSRGKGKRPKQHSRKIGCPAQINACVRETGGWEVCVTKQITEHNHEISADAYENYHEARQISDEEVLSTVRTLHRAGANRKRILEYISENTEVQPTMKDVHNLVARLTRESYNLPSMEERIKSILEDFAEKPGNVTRVFSNEEVG</sequence>
<reference evidence="3" key="1">
    <citation type="submission" date="2020-03" db="EMBL/GenBank/DDBJ databases">
        <title>Hybrid Assembly of Korean Phytophthora infestans isolates.</title>
        <authorList>
            <person name="Prokchorchik M."/>
            <person name="Lee Y."/>
            <person name="Seo J."/>
            <person name="Cho J.-H."/>
            <person name="Park Y.-E."/>
            <person name="Jang D.-C."/>
            <person name="Im J.-S."/>
            <person name="Choi J.-G."/>
            <person name="Park H.-J."/>
            <person name="Lee G.-B."/>
            <person name="Lee Y.-G."/>
            <person name="Hong S.-Y."/>
            <person name="Cho K."/>
            <person name="Sohn K.H."/>
        </authorList>
    </citation>
    <scope>NUCLEOTIDE SEQUENCE</scope>
    <source>
        <strain evidence="3">KR_2_A2</strain>
    </source>
</reference>
<dbReference type="Pfam" id="PF03101">
    <property type="entry name" value="FAR1"/>
    <property type="match status" value="1"/>
</dbReference>
<comment type="caution">
    <text evidence="3">The sequence shown here is derived from an EMBL/GenBank/DDBJ whole genome shotgun (WGS) entry which is preliminary data.</text>
</comment>
<dbReference type="EMBL" id="JAACNO010002361">
    <property type="protein sequence ID" value="KAF4133549.1"/>
    <property type="molecule type" value="Genomic_DNA"/>
</dbReference>
<feature type="compositionally biased region" description="Basic residues" evidence="1">
    <location>
        <begin position="57"/>
        <end position="84"/>
    </location>
</feature>
<keyword evidence="3" id="KW-0238">DNA-binding</keyword>
<proteinExistence type="predicted"/>
<organism evidence="3 4">
    <name type="scientific">Phytophthora infestans</name>
    <name type="common">Potato late blight agent</name>
    <name type="synonym">Botrytis infestans</name>
    <dbReference type="NCBI Taxonomy" id="4787"/>
    <lineage>
        <taxon>Eukaryota</taxon>
        <taxon>Sar</taxon>
        <taxon>Stramenopiles</taxon>
        <taxon>Oomycota</taxon>
        <taxon>Peronosporomycetes</taxon>
        <taxon>Peronosporales</taxon>
        <taxon>Peronosporaceae</taxon>
        <taxon>Phytophthora</taxon>
    </lineage>
</organism>
<evidence type="ECO:0000313" key="3">
    <source>
        <dbReference type="EMBL" id="KAF4133549.1"/>
    </source>
</evidence>
<dbReference type="InterPro" id="IPR004330">
    <property type="entry name" value="FAR1_DNA_bnd_dom"/>
</dbReference>
<feature type="domain" description="FAR1" evidence="2">
    <location>
        <begin position="184"/>
        <end position="246"/>
    </location>
</feature>
<dbReference type="AlphaFoldDB" id="A0A8S9U323"/>
<gene>
    <name evidence="3" type="ORF">GN958_ATG17263</name>
</gene>
<evidence type="ECO:0000313" key="4">
    <source>
        <dbReference type="Proteomes" id="UP000704712"/>
    </source>
</evidence>
<dbReference type="Proteomes" id="UP000704712">
    <property type="component" value="Unassembled WGS sequence"/>
</dbReference>
<dbReference type="PANTHER" id="PTHR31569:SF4">
    <property type="entry name" value="SWIM-TYPE DOMAIN-CONTAINING PROTEIN"/>
    <property type="match status" value="1"/>
</dbReference>